<evidence type="ECO:0000256" key="1">
    <source>
        <dbReference type="SAM" id="SignalP"/>
    </source>
</evidence>
<feature type="chain" id="PRO_5012754742" evidence="1">
    <location>
        <begin position="20"/>
        <end position="193"/>
    </location>
</feature>
<name>A0A1W2G5P2_REIFA</name>
<dbReference type="Proteomes" id="UP000192472">
    <property type="component" value="Unassembled WGS sequence"/>
</dbReference>
<dbReference type="InterPro" id="IPR011871">
    <property type="entry name" value="Fib_succ_major"/>
</dbReference>
<dbReference type="STRING" id="692418.SAMN04488029_0323"/>
<evidence type="ECO:0000313" key="4">
    <source>
        <dbReference type="Proteomes" id="UP000192472"/>
    </source>
</evidence>
<keyword evidence="1" id="KW-0732">Signal</keyword>
<feature type="signal peptide" evidence="1">
    <location>
        <begin position="1"/>
        <end position="19"/>
    </location>
</feature>
<dbReference type="EMBL" id="FWYF01000001">
    <property type="protein sequence ID" value="SMD31985.1"/>
    <property type="molecule type" value="Genomic_DNA"/>
</dbReference>
<keyword evidence="4" id="KW-1185">Reference proteome</keyword>
<dbReference type="Pfam" id="PF09603">
    <property type="entry name" value="Fib_succ_major"/>
    <property type="match status" value="1"/>
</dbReference>
<sequence length="193" mass="21915">MKTIITFLLSMMGLSSAFAQELAGVFYDPRDRQEYETVILEFEIDGTNLVREWFTTNLNFEKEGSFCYKNYQEYCNSYGRLYAWTAAMDACPTGWHLSTQEEWDMLTTSYGGVQFAAAEIKEGGDSGLEIKMSGFGEQDGSYIDIGVNGYYWNTADLNAKAPGLITFHTGEEYLSSDQINQTHRNSVRCVKDY</sequence>
<protein>
    <submittedName>
        <fullName evidence="3">Major paralogous domain-containing protein</fullName>
    </submittedName>
</protein>
<reference evidence="3 4" key="1">
    <citation type="submission" date="2017-04" db="EMBL/GenBank/DDBJ databases">
        <authorList>
            <person name="Afonso C.L."/>
            <person name="Miller P.J."/>
            <person name="Scott M.A."/>
            <person name="Spackman E."/>
            <person name="Goraichik I."/>
            <person name="Dimitrov K.M."/>
            <person name="Suarez D.L."/>
            <person name="Swayne D.E."/>
        </authorList>
    </citation>
    <scope>NUCLEOTIDE SEQUENCE [LARGE SCALE GENOMIC DNA]</scope>
    <source>
        <strain evidence="3 4">DSM 26133</strain>
    </source>
</reference>
<dbReference type="OrthoDB" id="9805760at2"/>
<dbReference type="AlphaFoldDB" id="A0A1W2G5P2"/>
<dbReference type="NCBIfam" id="TIGR02145">
    <property type="entry name" value="Fib_succ_major"/>
    <property type="match status" value="1"/>
</dbReference>
<feature type="domain" description="Fibrobacter succinogenes major paralogous" evidence="2">
    <location>
        <begin position="58"/>
        <end position="191"/>
    </location>
</feature>
<evidence type="ECO:0000259" key="2">
    <source>
        <dbReference type="Pfam" id="PF09603"/>
    </source>
</evidence>
<gene>
    <name evidence="3" type="ORF">SAMN04488029_0323</name>
</gene>
<organism evidence="3 4">
    <name type="scientific">Reichenbachiella faecimaris</name>
    <dbReference type="NCBI Taxonomy" id="692418"/>
    <lineage>
        <taxon>Bacteria</taxon>
        <taxon>Pseudomonadati</taxon>
        <taxon>Bacteroidota</taxon>
        <taxon>Cytophagia</taxon>
        <taxon>Cytophagales</taxon>
        <taxon>Reichenbachiellaceae</taxon>
        <taxon>Reichenbachiella</taxon>
    </lineage>
</organism>
<dbReference type="RefSeq" id="WP_084370671.1">
    <property type="nucleotide sequence ID" value="NZ_FWYF01000001.1"/>
</dbReference>
<evidence type="ECO:0000313" key="3">
    <source>
        <dbReference type="EMBL" id="SMD31985.1"/>
    </source>
</evidence>
<accession>A0A1W2G5P2</accession>
<proteinExistence type="predicted"/>